<gene>
    <name evidence="8" type="ORF">KPH14_003274</name>
</gene>
<keyword evidence="6 7" id="KW-0472">Membrane</keyword>
<evidence type="ECO:0000256" key="6">
    <source>
        <dbReference type="ARBA" id="ARBA00023136"/>
    </source>
</evidence>
<keyword evidence="5 7" id="KW-1133">Transmembrane helix</keyword>
<feature type="transmembrane region" description="Helical" evidence="7">
    <location>
        <begin position="12"/>
        <end position="43"/>
    </location>
</feature>
<comment type="similarity">
    <text evidence="2 7">Belongs to the XK family.</text>
</comment>
<accession>A0AAD9RGS2</accession>
<dbReference type="InterPro" id="IPR050895">
    <property type="entry name" value="XK-related_scramblase"/>
</dbReference>
<dbReference type="PANTHER" id="PTHR16024:SF4">
    <property type="entry name" value="XK-RELATED PROTEIN"/>
    <property type="match status" value="1"/>
</dbReference>
<feature type="transmembrane region" description="Helical" evidence="7">
    <location>
        <begin position="328"/>
        <end position="350"/>
    </location>
</feature>
<dbReference type="Proteomes" id="UP001258017">
    <property type="component" value="Unassembled WGS sequence"/>
</dbReference>
<dbReference type="EMBL" id="JAIFRP010000090">
    <property type="protein sequence ID" value="KAK2579416.1"/>
    <property type="molecule type" value="Genomic_DNA"/>
</dbReference>
<evidence type="ECO:0000256" key="1">
    <source>
        <dbReference type="ARBA" id="ARBA00004651"/>
    </source>
</evidence>
<evidence type="ECO:0000256" key="4">
    <source>
        <dbReference type="ARBA" id="ARBA00022692"/>
    </source>
</evidence>
<evidence type="ECO:0000313" key="9">
    <source>
        <dbReference type="Proteomes" id="UP001258017"/>
    </source>
</evidence>
<reference evidence="8" key="2">
    <citation type="journal article" date="2023" name="Commun. Biol.">
        <title>Intrasexual cuticular hydrocarbon dimorphism in a wasp sheds light on hydrocarbon biosynthesis genes in Hymenoptera.</title>
        <authorList>
            <person name="Moris V.C."/>
            <person name="Podsiadlowski L."/>
            <person name="Martin S."/>
            <person name="Oeyen J.P."/>
            <person name="Donath A."/>
            <person name="Petersen M."/>
            <person name="Wilbrandt J."/>
            <person name="Misof B."/>
            <person name="Liedtke D."/>
            <person name="Thamm M."/>
            <person name="Scheiner R."/>
            <person name="Schmitt T."/>
            <person name="Niehuis O."/>
        </authorList>
    </citation>
    <scope>NUCLEOTIDE SEQUENCE</scope>
    <source>
        <strain evidence="8">GBR_01_08_01A</strain>
    </source>
</reference>
<feature type="transmembrane region" description="Helical" evidence="7">
    <location>
        <begin position="295"/>
        <end position="316"/>
    </location>
</feature>
<reference evidence="8" key="1">
    <citation type="submission" date="2021-08" db="EMBL/GenBank/DDBJ databases">
        <authorList>
            <person name="Misof B."/>
            <person name="Oliver O."/>
            <person name="Podsiadlowski L."/>
            <person name="Donath A."/>
            <person name="Peters R."/>
            <person name="Mayer C."/>
            <person name="Rust J."/>
            <person name="Gunkel S."/>
            <person name="Lesny P."/>
            <person name="Martin S."/>
            <person name="Oeyen J.P."/>
            <person name="Petersen M."/>
            <person name="Panagiotis P."/>
            <person name="Wilbrandt J."/>
            <person name="Tanja T."/>
        </authorList>
    </citation>
    <scope>NUCLEOTIDE SEQUENCE</scope>
    <source>
        <strain evidence="8">GBR_01_08_01A</strain>
        <tissue evidence="8">Thorax + abdomen</tissue>
    </source>
</reference>
<comment type="subcellular location">
    <subcellularLocation>
        <location evidence="1">Cell membrane</location>
        <topology evidence="1">Multi-pass membrane protein</topology>
    </subcellularLocation>
    <subcellularLocation>
        <location evidence="7">Membrane</location>
        <topology evidence="7">Multi-pass membrane protein</topology>
    </subcellularLocation>
</comment>
<feature type="transmembrane region" description="Helical" evidence="7">
    <location>
        <begin position="264"/>
        <end position="283"/>
    </location>
</feature>
<keyword evidence="3" id="KW-1003">Cell membrane</keyword>
<evidence type="ECO:0000256" key="5">
    <source>
        <dbReference type="ARBA" id="ARBA00022989"/>
    </source>
</evidence>
<sequence>MAQHRQPQQNEFLPLCDVLFNIISLASYFCDIVFDFAMVYALAHHSVGPPTMFPLSITFITTSLLASQIVSIRWYLWGTRGKLIDTNTNGDCDVSPCKKTGNWTLGCVLLLHTTQAGVLWRYFKLFIPVDLAYVKHEVREFDTLDEDEKAKSGEVKDSEKLTKLTAVSAGLSLWSVCWAVASFSKGAARLRNLERLVLTWLGVLAQLFWRLGTVSARVGALVVYASLYGGQWLLIVMALHWLSMLTWLLLTPDGLFHVGERLPLLRKSILASMLAFIYIFAYVNLHETNHRQKMVIFYTVMLLENSLLTGVWAVGINRSDLHLHQPNPVTLVLTLIALFFSGMFFMALYYRCNSFFLVWVDTS</sequence>
<dbReference type="InterPro" id="IPR018629">
    <property type="entry name" value="XK-rel"/>
</dbReference>
<feature type="transmembrane region" description="Helical" evidence="7">
    <location>
        <begin position="221"/>
        <end position="244"/>
    </location>
</feature>
<evidence type="ECO:0000256" key="3">
    <source>
        <dbReference type="ARBA" id="ARBA00022475"/>
    </source>
</evidence>
<proteinExistence type="inferred from homology"/>
<feature type="transmembrane region" description="Helical" evidence="7">
    <location>
        <begin position="55"/>
        <end position="76"/>
    </location>
</feature>
<keyword evidence="9" id="KW-1185">Reference proteome</keyword>
<feature type="transmembrane region" description="Helical" evidence="7">
    <location>
        <begin position="193"/>
        <end position="209"/>
    </location>
</feature>
<dbReference type="GO" id="GO:0005886">
    <property type="term" value="C:plasma membrane"/>
    <property type="evidence" value="ECO:0007669"/>
    <property type="project" value="UniProtKB-SubCell"/>
</dbReference>
<keyword evidence="4 7" id="KW-0812">Transmembrane</keyword>
<evidence type="ECO:0000256" key="7">
    <source>
        <dbReference type="RuleBase" id="RU910716"/>
    </source>
</evidence>
<dbReference type="Pfam" id="PF09815">
    <property type="entry name" value="XK-related"/>
    <property type="match status" value="2"/>
</dbReference>
<evidence type="ECO:0000313" key="8">
    <source>
        <dbReference type="EMBL" id="KAK2579416.1"/>
    </source>
</evidence>
<comment type="caution">
    <text evidence="8">The sequence shown here is derived from an EMBL/GenBank/DDBJ whole genome shotgun (WGS) entry which is preliminary data.</text>
</comment>
<name>A0AAD9RGS2_9HYME</name>
<dbReference type="AlphaFoldDB" id="A0AAD9RGS2"/>
<protein>
    <recommendedName>
        <fullName evidence="7">XK-related protein</fullName>
    </recommendedName>
</protein>
<evidence type="ECO:0000256" key="2">
    <source>
        <dbReference type="ARBA" id="ARBA00008789"/>
    </source>
</evidence>
<dbReference type="PANTHER" id="PTHR16024">
    <property type="entry name" value="XK-RELATED PROTEIN"/>
    <property type="match status" value="1"/>
</dbReference>
<organism evidence="8 9">
    <name type="scientific">Odynerus spinipes</name>
    <dbReference type="NCBI Taxonomy" id="1348599"/>
    <lineage>
        <taxon>Eukaryota</taxon>
        <taxon>Metazoa</taxon>
        <taxon>Ecdysozoa</taxon>
        <taxon>Arthropoda</taxon>
        <taxon>Hexapoda</taxon>
        <taxon>Insecta</taxon>
        <taxon>Pterygota</taxon>
        <taxon>Neoptera</taxon>
        <taxon>Endopterygota</taxon>
        <taxon>Hymenoptera</taxon>
        <taxon>Apocrita</taxon>
        <taxon>Aculeata</taxon>
        <taxon>Vespoidea</taxon>
        <taxon>Vespidae</taxon>
        <taxon>Eumeninae</taxon>
        <taxon>Odynerus</taxon>
    </lineage>
</organism>